<reference evidence="2 3" key="1">
    <citation type="journal article" date="2014" name="Int. J. Syst. Evol. Microbiol.">
        <title>Nitrososphaera viennensis gen. nov., sp. nov., an aerobic and mesophilic, ammonia-oxidizing archaeon from soil and a member of the archaeal phylum Thaumarchaeota.</title>
        <authorList>
            <person name="Stieglmeier M."/>
            <person name="Klingl A."/>
            <person name="Alves R.J."/>
            <person name="Rittmann S.K."/>
            <person name="Melcher M."/>
            <person name="Leisch N."/>
            <person name="Schleper C."/>
        </authorList>
    </citation>
    <scope>NUCLEOTIDE SEQUENCE [LARGE SCALE GENOMIC DNA]</scope>
    <source>
        <strain evidence="2">EN76</strain>
    </source>
</reference>
<evidence type="ECO:0008006" key="4">
    <source>
        <dbReference type="Google" id="ProtNLM"/>
    </source>
</evidence>
<gene>
    <name evidence="2" type="ORF">NVIE_1897</name>
</gene>
<name>A0A060HRF9_9ARCH</name>
<dbReference type="EMBL" id="CP007536">
    <property type="protein sequence ID" value="AIC16111.1"/>
    <property type="molecule type" value="Genomic_DNA"/>
</dbReference>
<sequence length="92" mass="9899">MCVGVLNDDLVLRVGAGRNGEALALPHARPMDFTGKPMEGFVYVGPGGWQKDATLSKCIEMGLDYVSLLPPAKKRKSKRAAKNRGKKRNGAS</sequence>
<keyword evidence="3" id="KW-1185">Reference proteome</keyword>
<accession>A0A060HRF9</accession>
<feature type="region of interest" description="Disordered" evidence="1">
    <location>
        <begin position="73"/>
        <end position="92"/>
    </location>
</feature>
<protein>
    <recommendedName>
        <fullName evidence="4">TfoX N-terminal domain-containing protein</fullName>
    </recommendedName>
</protein>
<evidence type="ECO:0000313" key="2">
    <source>
        <dbReference type="EMBL" id="AIC16111.1"/>
    </source>
</evidence>
<evidence type="ECO:0000256" key="1">
    <source>
        <dbReference type="SAM" id="MobiDB-lite"/>
    </source>
</evidence>
<dbReference type="KEGG" id="nvn:NVIE_1897"/>
<evidence type="ECO:0000313" key="3">
    <source>
        <dbReference type="Proteomes" id="UP000027093"/>
    </source>
</evidence>
<proteinExistence type="predicted"/>
<dbReference type="AlphaFoldDB" id="A0A060HRF9"/>
<organism evidence="2 3">
    <name type="scientific">Nitrososphaera viennensis EN76</name>
    <dbReference type="NCBI Taxonomy" id="926571"/>
    <lineage>
        <taxon>Archaea</taxon>
        <taxon>Nitrososphaerota</taxon>
        <taxon>Nitrososphaeria</taxon>
        <taxon>Nitrososphaerales</taxon>
        <taxon>Nitrososphaeraceae</taxon>
        <taxon>Nitrososphaera</taxon>
    </lineage>
</organism>
<dbReference type="HOGENOM" id="CLU_2406460_0_0_2"/>
<dbReference type="Proteomes" id="UP000027093">
    <property type="component" value="Chromosome"/>
</dbReference>